<dbReference type="Proteomes" id="UP000469346">
    <property type="component" value="Unassembled WGS sequence"/>
</dbReference>
<evidence type="ECO:0000313" key="4">
    <source>
        <dbReference type="Proteomes" id="UP000469346"/>
    </source>
</evidence>
<dbReference type="AlphaFoldDB" id="A0A6N9TLT5"/>
<name>A0A6N9TLT5_DISTH</name>
<dbReference type="InterPro" id="IPR007368">
    <property type="entry name" value="DUF434"/>
</dbReference>
<comment type="caution">
    <text evidence="3">The sequence shown here is derived from an EMBL/GenBank/DDBJ whole genome shotgun (WGS) entry which is preliminary data.</text>
</comment>
<reference evidence="3 4" key="1">
    <citation type="submission" date="2020-02" db="EMBL/GenBank/DDBJ databases">
        <title>Comparative genomics of sulfur disproportionating microorganisms.</title>
        <authorList>
            <person name="Ward L.M."/>
            <person name="Bertran E."/>
            <person name="Johnston D.T."/>
        </authorList>
    </citation>
    <scope>NUCLEOTIDE SEQUENCE [LARGE SCALE GENOMIC DNA]</scope>
    <source>
        <strain evidence="3 4">DSM 100025</strain>
    </source>
</reference>
<evidence type="ECO:0000259" key="2">
    <source>
        <dbReference type="Pfam" id="PF18481"/>
    </source>
</evidence>
<proteinExistence type="predicted"/>
<dbReference type="PANTHER" id="PTHR42252:SF1">
    <property type="entry name" value="DUF434 DOMAIN-CONTAINING PROTEIN"/>
    <property type="match status" value="1"/>
</dbReference>
<gene>
    <name evidence="3" type="ORF">G3N55_03925</name>
</gene>
<feature type="domain" description="DUF434" evidence="1">
    <location>
        <begin position="14"/>
        <end position="64"/>
    </location>
</feature>
<dbReference type="EMBL" id="JAAGRR010000029">
    <property type="protein sequence ID" value="NDY41998.1"/>
    <property type="molecule type" value="Genomic_DNA"/>
</dbReference>
<dbReference type="PANTHER" id="PTHR42252">
    <property type="entry name" value="DUF5616 DOMAIN-CONTAINING PROTEIN"/>
    <property type="match status" value="1"/>
</dbReference>
<feature type="domain" description="DUF5616" evidence="2">
    <location>
        <begin position="70"/>
        <end position="207"/>
    </location>
</feature>
<dbReference type="Pfam" id="PF04256">
    <property type="entry name" value="DUF434"/>
    <property type="match status" value="1"/>
</dbReference>
<evidence type="ECO:0000259" key="1">
    <source>
        <dbReference type="Pfam" id="PF04256"/>
    </source>
</evidence>
<keyword evidence="4" id="KW-1185">Reference proteome</keyword>
<sequence>MRDRPFREDRWRPAARDLRWLLDRGYPRQPALAFVGNHFQLHQGERDLLYRGIFRRDQARARRARRVRLRDLAGRGLAIDGHNVLITLESALRGRPLLVADDGFVRDVSRVFRRFRPTDRTRAAWGLVGACLRDHPPAEVLVVLDAPLPRSGELAGRIRRWMREAGIPGEVRAVRRPEGVLAAFDGVAATADSVVLDRHPALLDLAGHIIRRRLRVRPWRMPR</sequence>
<accession>A0A6N9TLT5</accession>
<dbReference type="Pfam" id="PF18481">
    <property type="entry name" value="DUF5616"/>
    <property type="match status" value="1"/>
</dbReference>
<organism evidence="3 4">
    <name type="scientific">Dissulfurirhabdus thermomarina</name>
    <dbReference type="NCBI Taxonomy" id="1765737"/>
    <lineage>
        <taxon>Bacteria</taxon>
        <taxon>Deltaproteobacteria</taxon>
        <taxon>Dissulfurirhabdaceae</taxon>
        <taxon>Dissulfurirhabdus</taxon>
    </lineage>
</organism>
<dbReference type="InterPro" id="IPR041652">
    <property type="entry name" value="DUF5616"/>
</dbReference>
<dbReference type="RefSeq" id="WP_163298148.1">
    <property type="nucleotide sequence ID" value="NZ_JAAGRR010000029.1"/>
</dbReference>
<evidence type="ECO:0000313" key="3">
    <source>
        <dbReference type="EMBL" id="NDY41998.1"/>
    </source>
</evidence>
<protein>
    <submittedName>
        <fullName evidence="3">DUF434 domain-containing protein</fullName>
    </submittedName>
</protein>